<name>A0A183BCX2_9TREM</name>
<dbReference type="WBParaSite" id="ECPE_0001710101-mRNA-1">
    <property type="protein sequence ID" value="ECPE_0001710101-mRNA-1"/>
    <property type="gene ID" value="ECPE_0001710101"/>
</dbReference>
<organism evidence="1">
    <name type="scientific">Echinostoma caproni</name>
    <dbReference type="NCBI Taxonomy" id="27848"/>
    <lineage>
        <taxon>Eukaryota</taxon>
        <taxon>Metazoa</taxon>
        <taxon>Spiralia</taxon>
        <taxon>Lophotrochozoa</taxon>
        <taxon>Platyhelminthes</taxon>
        <taxon>Trematoda</taxon>
        <taxon>Digenea</taxon>
        <taxon>Plagiorchiida</taxon>
        <taxon>Echinostomata</taxon>
        <taxon>Echinostomatoidea</taxon>
        <taxon>Echinostomatidae</taxon>
        <taxon>Echinostoma</taxon>
    </lineage>
</organism>
<reference evidence="1" key="1">
    <citation type="submission" date="2016-06" db="UniProtKB">
        <authorList>
            <consortium name="WormBaseParasite"/>
        </authorList>
    </citation>
    <scope>IDENTIFICATION</scope>
</reference>
<sequence>LLSRSFLAKHGNDNFHSGLMRGFSMRSSLKSVVKDSKDSSTSELFHRFAVFIIFSWKRTAFLFPCLS</sequence>
<dbReference type="AlphaFoldDB" id="A0A183BCX2"/>
<evidence type="ECO:0000313" key="1">
    <source>
        <dbReference type="WBParaSite" id="ECPE_0001710101-mRNA-1"/>
    </source>
</evidence>
<proteinExistence type="predicted"/>
<protein>
    <submittedName>
        <fullName evidence="1">Ovule protein</fullName>
    </submittedName>
</protein>
<accession>A0A183BCX2</accession>